<dbReference type="RefSeq" id="WP_131330917.1">
    <property type="nucleotide sequence ID" value="NZ_CP044016.1"/>
</dbReference>
<sequence>MSNTLSYIHPGAKIAQNVQIDPFSVIHDNVEIGEGTWIGSNVTIFGGARIGKNCKIFPGAVISAVPQDLKYAGEETTAEIGDNTTIRECVTVNKGTSDKWKTVIGKNCLIMAYAHVAHDCIISDHCIISNSTQLGGHITVDEWAIIGGSCAFQQFTHVGAHSYTGGGSLVNKDIPPFVKAVRHPISFGGINVVGLKRRGFTSEQINLVMEIYRYVYNRGLNTSQAIQSIESEFAQTEVRDEVLEFIRSSKLGIIKGAPMSLLGEELTADAE</sequence>
<dbReference type="OrthoDB" id="9807278at2"/>
<evidence type="ECO:0000313" key="7">
    <source>
        <dbReference type="EMBL" id="QES89961.1"/>
    </source>
</evidence>
<dbReference type="PANTHER" id="PTHR43480:SF1">
    <property type="entry name" value="ACYL-[ACYL-CARRIER-PROTEIN]--UDP-N-ACETYLGLUCOSAMINE O-ACYLTRANSFERASE, MITOCHONDRIAL-RELATED"/>
    <property type="match status" value="1"/>
</dbReference>
<dbReference type="InterPro" id="IPR029098">
    <property type="entry name" value="Acetyltransf_C"/>
</dbReference>
<dbReference type="Gene3D" id="2.160.10.10">
    <property type="entry name" value="Hexapeptide repeat proteins"/>
    <property type="match status" value="1"/>
</dbReference>
<accession>A0A5P2GEC5</accession>
<evidence type="ECO:0000256" key="3">
    <source>
        <dbReference type="ARBA" id="ARBA00022679"/>
    </source>
</evidence>
<dbReference type="Pfam" id="PF13720">
    <property type="entry name" value="Acetyltransf_11"/>
    <property type="match status" value="1"/>
</dbReference>
<keyword evidence="3 7" id="KW-0808">Transferase</keyword>
<dbReference type="InterPro" id="IPR037157">
    <property type="entry name" value="Acetyltransf_C_sf"/>
</dbReference>
<dbReference type="GO" id="GO:0016020">
    <property type="term" value="C:membrane"/>
    <property type="evidence" value="ECO:0007669"/>
    <property type="project" value="GOC"/>
</dbReference>
<name>A0A5P2GEC5_9BACT</name>
<dbReference type="SUPFAM" id="SSF51161">
    <property type="entry name" value="Trimeric LpxA-like enzymes"/>
    <property type="match status" value="1"/>
</dbReference>
<organism evidence="7 8">
    <name type="scientific">Rhizosphaericola mali</name>
    <dbReference type="NCBI Taxonomy" id="2545455"/>
    <lineage>
        <taxon>Bacteria</taxon>
        <taxon>Pseudomonadati</taxon>
        <taxon>Bacteroidota</taxon>
        <taxon>Chitinophagia</taxon>
        <taxon>Chitinophagales</taxon>
        <taxon>Chitinophagaceae</taxon>
        <taxon>Rhizosphaericola</taxon>
    </lineage>
</organism>
<dbReference type="PANTHER" id="PTHR43480">
    <property type="entry name" value="ACYL-[ACYL-CARRIER-PROTEIN]--UDP-N-ACETYLGLUCOSAMINE O-ACYLTRANSFERASE"/>
    <property type="match status" value="1"/>
</dbReference>
<protein>
    <submittedName>
        <fullName evidence="7">Acyl-ACP--UDP-N-acetylglucosamine O-acyltransferase</fullName>
        <ecNumber evidence="7">2.3.1.129</ecNumber>
    </submittedName>
</protein>
<dbReference type="NCBIfam" id="NF003657">
    <property type="entry name" value="PRK05289.1"/>
    <property type="match status" value="1"/>
</dbReference>
<reference evidence="7 8" key="1">
    <citation type="submission" date="2019-09" db="EMBL/GenBank/DDBJ databases">
        <title>Complete genome sequence of Arachidicoccus sp. B3-10 isolated from apple orchard soil.</title>
        <authorList>
            <person name="Kim H.S."/>
            <person name="Han K.-I."/>
            <person name="Suh M.K."/>
            <person name="Lee K.C."/>
            <person name="Eom M.K."/>
            <person name="Kim J.-S."/>
            <person name="Kang S.W."/>
            <person name="Sin Y."/>
            <person name="Lee J.-S."/>
        </authorList>
    </citation>
    <scope>NUCLEOTIDE SEQUENCE [LARGE SCALE GENOMIC DNA]</scope>
    <source>
        <strain evidence="7 8">B3-10</strain>
    </source>
</reference>
<keyword evidence="5 7" id="KW-0012">Acyltransferase</keyword>
<evidence type="ECO:0000256" key="5">
    <source>
        <dbReference type="ARBA" id="ARBA00023315"/>
    </source>
</evidence>
<dbReference type="CDD" id="cd03351">
    <property type="entry name" value="LbH_UDP-GlcNAc_AT"/>
    <property type="match status" value="1"/>
</dbReference>
<proteinExistence type="predicted"/>
<dbReference type="PIRSF" id="PIRSF000456">
    <property type="entry name" value="UDP-GlcNAc_acltr"/>
    <property type="match status" value="1"/>
</dbReference>
<gene>
    <name evidence="7" type="primary">lpxA</name>
    <name evidence="7" type="ORF">E0W69_015270</name>
</gene>
<keyword evidence="2" id="KW-0441">Lipid A biosynthesis</keyword>
<dbReference type="Pfam" id="PF00132">
    <property type="entry name" value="Hexapep"/>
    <property type="match status" value="2"/>
</dbReference>
<dbReference type="KEGG" id="arac:E0W69_015270"/>
<dbReference type="GO" id="GO:0008780">
    <property type="term" value="F:acyl-[acyl-carrier-protein]-UDP-N-acetylglucosamine O-acyltransferase activity"/>
    <property type="evidence" value="ECO:0007669"/>
    <property type="project" value="UniProtKB-EC"/>
</dbReference>
<dbReference type="NCBIfam" id="TIGR01852">
    <property type="entry name" value="lipid_A_lpxA"/>
    <property type="match status" value="1"/>
</dbReference>
<evidence type="ECO:0000256" key="4">
    <source>
        <dbReference type="ARBA" id="ARBA00023098"/>
    </source>
</evidence>
<evidence type="ECO:0000256" key="2">
    <source>
        <dbReference type="ARBA" id="ARBA00022556"/>
    </source>
</evidence>
<dbReference type="GO" id="GO:0009245">
    <property type="term" value="P:lipid A biosynthetic process"/>
    <property type="evidence" value="ECO:0007669"/>
    <property type="project" value="UniProtKB-KW"/>
</dbReference>
<feature type="domain" description="UDP N-acetylglucosamine O-acyltransferase C-terminal" evidence="6">
    <location>
        <begin position="173"/>
        <end position="254"/>
    </location>
</feature>
<dbReference type="InterPro" id="IPR001451">
    <property type="entry name" value="Hexapep"/>
</dbReference>
<dbReference type="AlphaFoldDB" id="A0A5P2GEC5"/>
<keyword evidence="8" id="KW-1185">Reference proteome</keyword>
<keyword evidence="4" id="KW-0443">Lipid metabolism</keyword>
<evidence type="ECO:0000259" key="6">
    <source>
        <dbReference type="Pfam" id="PF13720"/>
    </source>
</evidence>
<evidence type="ECO:0000256" key="1">
    <source>
        <dbReference type="ARBA" id="ARBA00022516"/>
    </source>
</evidence>
<dbReference type="Proteomes" id="UP000292424">
    <property type="component" value="Chromosome"/>
</dbReference>
<dbReference type="Gene3D" id="1.20.1180.10">
    <property type="entry name" value="Udp N-acetylglucosamine O-acyltransferase, C-terminal domain"/>
    <property type="match status" value="1"/>
</dbReference>
<evidence type="ECO:0000313" key="8">
    <source>
        <dbReference type="Proteomes" id="UP000292424"/>
    </source>
</evidence>
<keyword evidence="1" id="KW-0444">Lipid biosynthesis</keyword>
<dbReference type="EMBL" id="CP044016">
    <property type="protein sequence ID" value="QES89961.1"/>
    <property type="molecule type" value="Genomic_DNA"/>
</dbReference>
<dbReference type="InterPro" id="IPR010137">
    <property type="entry name" value="Lipid_A_LpxA"/>
</dbReference>
<dbReference type="EC" id="2.3.1.129" evidence="7"/>
<dbReference type="InterPro" id="IPR011004">
    <property type="entry name" value="Trimer_LpxA-like_sf"/>
</dbReference>